<name>A0A9Q0XMT3_9SAUR</name>
<dbReference type="EMBL" id="JAPFRF010000010">
    <property type="protein sequence ID" value="KAJ7320311.1"/>
    <property type="molecule type" value="Genomic_DNA"/>
</dbReference>
<evidence type="ECO:0000256" key="2">
    <source>
        <dbReference type="SAM" id="MobiDB-lite"/>
    </source>
</evidence>
<keyword evidence="1" id="KW-0202">Cytokine</keyword>
<dbReference type="InterPro" id="IPR001811">
    <property type="entry name" value="Chemokine_IL8-like_dom"/>
</dbReference>
<dbReference type="GO" id="GO:0008009">
    <property type="term" value="F:chemokine activity"/>
    <property type="evidence" value="ECO:0007669"/>
    <property type="project" value="InterPro"/>
</dbReference>
<gene>
    <name evidence="4" type="ORF">JRQ81_019822</name>
</gene>
<dbReference type="Pfam" id="PF00048">
    <property type="entry name" value="IL8"/>
    <property type="match status" value="1"/>
</dbReference>
<dbReference type="Proteomes" id="UP001142489">
    <property type="component" value="Unassembled WGS sequence"/>
</dbReference>
<dbReference type="InterPro" id="IPR036048">
    <property type="entry name" value="Interleukin_8-like_sf"/>
</dbReference>
<sequence>MARSNCVNLRQTEINIKRIAGYEKQIRPVQAVIFITKDGVKVCVPHNLPWVQRNMEMLDQKQKMKPKRSTPNLMAGQPAVHQRISNSK</sequence>
<keyword evidence="5" id="KW-1185">Reference proteome</keyword>
<evidence type="ECO:0000313" key="4">
    <source>
        <dbReference type="EMBL" id="KAJ7320311.1"/>
    </source>
</evidence>
<organism evidence="4 5">
    <name type="scientific">Phrynocephalus forsythii</name>
    <dbReference type="NCBI Taxonomy" id="171643"/>
    <lineage>
        <taxon>Eukaryota</taxon>
        <taxon>Metazoa</taxon>
        <taxon>Chordata</taxon>
        <taxon>Craniata</taxon>
        <taxon>Vertebrata</taxon>
        <taxon>Euteleostomi</taxon>
        <taxon>Lepidosauria</taxon>
        <taxon>Squamata</taxon>
        <taxon>Bifurcata</taxon>
        <taxon>Unidentata</taxon>
        <taxon>Episquamata</taxon>
        <taxon>Toxicofera</taxon>
        <taxon>Iguania</taxon>
        <taxon>Acrodonta</taxon>
        <taxon>Agamidae</taxon>
        <taxon>Agaminae</taxon>
        <taxon>Phrynocephalus</taxon>
    </lineage>
</organism>
<dbReference type="AlphaFoldDB" id="A0A9Q0XMT3"/>
<evidence type="ECO:0000259" key="3">
    <source>
        <dbReference type="SMART" id="SM00199"/>
    </source>
</evidence>
<feature type="region of interest" description="Disordered" evidence="2">
    <location>
        <begin position="66"/>
        <end position="88"/>
    </location>
</feature>
<dbReference type="GO" id="GO:0006955">
    <property type="term" value="P:immune response"/>
    <property type="evidence" value="ECO:0007669"/>
    <property type="project" value="InterPro"/>
</dbReference>
<dbReference type="OrthoDB" id="9906867at2759"/>
<evidence type="ECO:0000256" key="1">
    <source>
        <dbReference type="ARBA" id="ARBA00022514"/>
    </source>
</evidence>
<feature type="domain" description="Chemokine interleukin-8-like" evidence="3">
    <location>
        <begin position="1"/>
        <end position="58"/>
    </location>
</feature>
<dbReference type="SMART" id="SM00199">
    <property type="entry name" value="SCY"/>
    <property type="match status" value="1"/>
</dbReference>
<dbReference type="SUPFAM" id="SSF54117">
    <property type="entry name" value="Interleukin 8-like chemokines"/>
    <property type="match status" value="1"/>
</dbReference>
<evidence type="ECO:0000313" key="5">
    <source>
        <dbReference type="Proteomes" id="UP001142489"/>
    </source>
</evidence>
<reference evidence="4" key="1">
    <citation type="journal article" date="2023" name="DNA Res.">
        <title>Chromosome-level genome assembly of Phrynocephalus forsythii using third-generation DNA sequencing and Hi-C analysis.</title>
        <authorList>
            <person name="Qi Y."/>
            <person name="Zhao W."/>
            <person name="Zhao Y."/>
            <person name="Niu C."/>
            <person name="Cao S."/>
            <person name="Zhang Y."/>
        </authorList>
    </citation>
    <scope>NUCLEOTIDE SEQUENCE</scope>
    <source>
        <tissue evidence="4">Muscle</tissue>
    </source>
</reference>
<comment type="caution">
    <text evidence="4">The sequence shown here is derived from an EMBL/GenBank/DDBJ whole genome shotgun (WGS) entry which is preliminary data.</text>
</comment>
<protein>
    <recommendedName>
        <fullName evidence="3">Chemokine interleukin-8-like domain-containing protein</fullName>
    </recommendedName>
</protein>
<proteinExistence type="predicted"/>
<accession>A0A9Q0XMT3</accession>
<dbReference type="Gene3D" id="2.40.50.40">
    <property type="match status" value="1"/>
</dbReference>
<dbReference type="GO" id="GO:0005615">
    <property type="term" value="C:extracellular space"/>
    <property type="evidence" value="ECO:0007669"/>
    <property type="project" value="UniProtKB-KW"/>
</dbReference>